<reference evidence="4 5" key="1">
    <citation type="submission" date="2019-04" db="EMBL/GenBank/DDBJ databases">
        <title>Pedobacter sp. AR-3-17 sp. nov., isolated from Arctic soil.</title>
        <authorList>
            <person name="Dahal R.H."/>
            <person name="Kim D.-U."/>
        </authorList>
    </citation>
    <scope>NUCLEOTIDE SEQUENCE [LARGE SCALE GENOMIC DNA]</scope>
    <source>
        <strain evidence="4 5">AR-3-17</strain>
    </source>
</reference>
<dbReference type="Pfam" id="PF00072">
    <property type="entry name" value="Response_reg"/>
    <property type="match status" value="1"/>
</dbReference>
<sequence length="125" mass="14164">MKIMLKRILIVDDNTEHLDVLKDALSYFNFLIETRCDGKELLSVVENFKPDLLLLDYILPGDNGVDLCQKIKNNAQTNDIPVILMSGYLGVLEQFTCCNGFLYKPLDLNVLLEKIDDLIGDKVTV</sequence>
<dbReference type="InterPro" id="IPR011006">
    <property type="entry name" value="CheY-like_superfamily"/>
</dbReference>
<organism evidence="4 5">
    <name type="scientific">Pedobacter cryophilus</name>
    <dbReference type="NCBI Taxonomy" id="2571271"/>
    <lineage>
        <taxon>Bacteria</taxon>
        <taxon>Pseudomonadati</taxon>
        <taxon>Bacteroidota</taxon>
        <taxon>Sphingobacteriia</taxon>
        <taxon>Sphingobacteriales</taxon>
        <taxon>Sphingobacteriaceae</taxon>
        <taxon>Pedobacter</taxon>
    </lineage>
</organism>
<dbReference type="PANTHER" id="PTHR44591:SF3">
    <property type="entry name" value="RESPONSE REGULATORY DOMAIN-CONTAINING PROTEIN"/>
    <property type="match status" value="1"/>
</dbReference>
<keyword evidence="1 2" id="KW-0597">Phosphoprotein</keyword>
<proteinExistence type="predicted"/>
<evidence type="ECO:0000313" key="4">
    <source>
        <dbReference type="EMBL" id="TKB96222.1"/>
    </source>
</evidence>
<dbReference type="InterPro" id="IPR050595">
    <property type="entry name" value="Bact_response_regulator"/>
</dbReference>
<name>A0A4U1BU75_9SPHI</name>
<dbReference type="PROSITE" id="PS50110">
    <property type="entry name" value="RESPONSE_REGULATORY"/>
    <property type="match status" value="1"/>
</dbReference>
<dbReference type="GO" id="GO:0000160">
    <property type="term" value="P:phosphorelay signal transduction system"/>
    <property type="evidence" value="ECO:0007669"/>
    <property type="project" value="InterPro"/>
</dbReference>
<keyword evidence="5" id="KW-1185">Reference proteome</keyword>
<dbReference type="PANTHER" id="PTHR44591">
    <property type="entry name" value="STRESS RESPONSE REGULATOR PROTEIN 1"/>
    <property type="match status" value="1"/>
</dbReference>
<evidence type="ECO:0000256" key="1">
    <source>
        <dbReference type="ARBA" id="ARBA00022553"/>
    </source>
</evidence>
<comment type="caution">
    <text evidence="4">The sequence shown here is derived from an EMBL/GenBank/DDBJ whole genome shotgun (WGS) entry which is preliminary data.</text>
</comment>
<accession>A0A4U1BU75</accession>
<evidence type="ECO:0000256" key="2">
    <source>
        <dbReference type="PROSITE-ProRule" id="PRU00169"/>
    </source>
</evidence>
<dbReference type="OrthoDB" id="795853at2"/>
<dbReference type="SUPFAM" id="SSF52172">
    <property type="entry name" value="CheY-like"/>
    <property type="match status" value="1"/>
</dbReference>
<dbReference type="CDD" id="cd00156">
    <property type="entry name" value="REC"/>
    <property type="match status" value="1"/>
</dbReference>
<gene>
    <name evidence="4" type="ORF">FA046_13620</name>
</gene>
<dbReference type="EMBL" id="SWBP01000005">
    <property type="protein sequence ID" value="TKB96222.1"/>
    <property type="molecule type" value="Genomic_DNA"/>
</dbReference>
<dbReference type="Proteomes" id="UP000308181">
    <property type="component" value="Unassembled WGS sequence"/>
</dbReference>
<protein>
    <submittedName>
        <fullName evidence="4">Response regulator</fullName>
    </submittedName>
</protein>
<dbReference type="Gene3D" id="3.40.50.2300">
    <property type="match status" value="1"/>
</dbReference>
<evidence type="ECO:0000259" key="3">
    <source>
        <dbReference type="PROSITE" id="PS50110"/>
    </source>
</evidence>
<feature type="modified residue" description="4-aspartylphosphate" evidence="2">
    <location>
        <position position="56"/>
    </location>
</feature>
<feature type="domain" description="Response regulatory" evidence="3">
    <location>
        <begin position="7"/>
        <end position="119"/>
    </location>
</feature>
<dbReference type="AlphaFoldDB" id="A0A4U1BU75"/>
<evidence type="ECO:0000313" key="5">
    <source>
        <dbReference type="Proteomes" id="UP000308181"/>
    </source>
</evidence>
<dbReference type="InterPro" id="IPR001789">
    <property type="entry name" value="Sig_transdc_resp-reg_receiver"/>
</dbReference>
<dbReference type="SMART" id="SM00448">
    <property type="entry name" value="REC"/>
    <property type="match status" value="1"/>
</dbReference>